<dbReference type="Proteomes" id="UP001362999">
    <property type="component" value="Unassembled WGS sequence"/>
</dbReference>
<evidence type="ECO:0000313" key="3">
    <source>
        <dbReference type="Proteomes" id="UP001362999"/>
    </source>
</evidence>
<organism evidence="2 3">
    <name type="scientific">Favolaschia claudopus</name>
    <dbReference type="NCBI Taxonomy" id="2862362"/>
    <lineage>
        <taxon>Eukaryota</taxon>
        <taxon>Fungi</taxon>
        <taxon>Dikarya</taxon>
        <taxon>Basidiomycota</taxon>
        <taxon>Agaricomycotina</taxon>
        <taxon>Agaricomycetes</taxon>
        <taxon>Agaricomycetidae</taxon>
        <taxon>Agaricales</taxon>
        <taxon>Marasmiineae</taxon>
        <taxon>Mycenaceae</taxon>
        <taxon>Favolaschia</taxon>
    </lineage>
</organism>
<gene>
    <name evidence="2" type="ORF">R3P38DRAFT_2951996</name>
</gene>
<dbReference type="EMBL" id="JAWWNJ010000034">
    <property type="protein sequence ID" value="KAK7024967.1"/>
    <property type="molecule type" value="Genomic_DNA"/>
</dbReference>
<accession>A0AAW0BI50</accession>
<name>A0AAW0BI50_9AGAR</name>
<protein>
    <submittedName>
        <fullName evidence="2">Uncharacterized protein</fullName>
    </submittedName>
</protein>
<evidence type="ECO:0000256" key="1">
    <source>
        <dbReference type="SAM" id="MobiDB-lite"/>
    </source>
</evidence>
<evidence type="ECO:0000313" key="2">
    <source>
        <dbReference type="EMBL" id="KAK7024967.1"/>
    </source>
</evidence>
<feature type="compositionally biased region" description="Basic residues" evidence="1">
    <location>
        <begin position="111"/>
        <end position="130"/>
    </location>
</feature>
<sequence>MTSAAPIPIPGVAPEYAGAPGVYGSAPMQIPGQSAYPYPMQPSSYQGTSFVPQAMPMNQHYAQAPMIAPSHRHRTISVPYAPVQYPQTQYMQPGQYLMPPGGGQYMMPQNQHHRHSRPHHHHHHHHGRRSRSVDFAFPRSYSDSSSRY</sequence>
<proteinExistence type="predicted"/>
<keyword evidence="3" id="KW-1185">Reference proteome</keyword>
<dbReference type="AlphaFoldDB" id="A0AAW0BI50"/>
<feature type="region of interest" description="Disordered" evidence="1">
    <location>
        <begin position="100"/>
        <end position="148"/>
    </location>
</feature>
<reference evidence="2 3" key="1">
    <citation type="journal article" date="2024" name="J Genomics">
        <title>Draft genome sequencing and assembly of Favolaschia claudopus CIRM-BRFM 2984 isolated from oak limbs.</title>
        <authorList>
            <person name="Navarro D."/>
            <person name="Drula E."/>
            <person name="Chaduli D."/>
            <person name="Cazenave R."/>
            <person name="Ahrendt S."/>
            <person name="Wang J."/>
            <person name="Lipzen A."/>
            <person name="Daum C."/>
            <person name="Barry K."/>
            <person name="Grigoriev I.V."/>
            <person name="Favel A."/>
            <person name="Rosso M.N."/>
            <person name="Martin F."/>
        </authorList>
    </citation>
    <scope>NUCLEOTIDE SEQUENCE [LARGE SCALE GENOMIC DNA]</scope>
    <source>
        <strain evidence="2 3">CIRM-BRFM 2984</strain>
    </source>
</reference>
<comment type="caution">
    <text evidence="2">The sequence shown here is derived from an EMBL/GenBank/DDBJ whole genome shotgun (WGS) entry which is preliminary data.</text>
</comment>